<dbReference type="EMBL" id="SDMP01000015">
    <property type="protein sequence ID" value="RYR06470.1"/>
    <property type="molecule type" value="Genomic_DNA"/>
</dbReference>
<evidence type="ECO:0000256" key="4">
    <source>
        <dbReference type="ARBA" id="ARBA00023242"/>
    </source>
</evidence>
<comment type="subcellular location">
    <subcellularLocation>
        <location evidence="5">Nucleus</location>
    </subcellularLocation>
</comment>
<comment type="caution">
    <text evidence="8">The sequence shown here is derived from an EMBL/GenBank/DDBJ whole genome shotgun (WGS) entry which is preliminary data.</text>
</comment>
<keyword evidence="4 5" id="KW-0539">Nucleus</keyword>
<organism evidence="8 9">
    <name type="scientific">Arachis hypogaea</name>
    <name type="common">Peanut</name>
    <dbReference type="NCBI Taxonomy" id="3818"/>
    <lineage>
        <taxon>Eukaryota</taxon>
        <taxon>Viridiplantae</taxon>
        <taxon>Streptophyta</taxon>
        <taxon>Embryophyta</taxon>
        <taxon>Tracheophyta</taxon>
        <taxon>Spermatophyta</taxon>
        <taxon>Magnoliopsida</taxon>
        <taxon>eudicotyledons</taxon>
        <taxon>Gunneridae</taxon>
        <taxon>Pentapetalae</taxon>
        <taxon>rosids</taxon>
        <taxon>fabids</taxon>
        <taxon>Fabales</taxon>
        <taxon>Fabaceae</taxon>
        <taxon>Papilionoideae</taxon>
        <taxon>50 kb inversion clade</taxon>
        <taxon>dalbergioids sensu lato</taxon>
        <taxon>Dalbergieae</taxon>
        <taxon>Pterocarpus clade</taxon>
        <taxon>Arachis</taxon>
    </lineage>
</organism>
<gene>
    <name evidence="8" type="ORF">Ahy_B05g073802</name>
</gene>
<keyword evidence="9" id="KW-1185">Reference proteome</keyword>
<dbReference type="Proteomes" id="UP000289738">
    <property type="component" value="Chromosome B05"/>
</dbReference>
<sequence>MADHGITMSLSHTSDDSSSDHNTPATAAAVVSRRLPPSSSTGNHSYHHHLSEPPPQKKPRGRPPGSKNKPKPPVVITQESDHVMKPVVIEVAAGSDVVEAVVSFARRRQVSLSVLSGSGTIANVTLRHPYSHAPALTLHGPFTLLSFSGSYIAGPFTPSPRPLPLASPASASASTDASSASPTPTCSSFAVSFSGSQGQIFGGVVAGTLVAASTVVVSASIFKRPEFHQVGEGVSAGGRDGDNKDDADRHNNYSNAVVSENPLTVFNVGNAGGGGNGINNSHPADVNVMQWGHTLSASRAANY</sequence>
<dbReference type="Gramene" id="arahy.Tifrunner.gnm2.ann2.Ah15g558000.1">
    <property type="protein sequence ID" value="arahy.Tifrunner.gnm2.ann2.Ah15g558000.1-CDS-1"/>
    <property type="gene ID" value="arahy.Tifrunner.gnm2.ann2.Ah15g558000"/>
</dbReference>
<feature type="region of interest" description="Disordered" evidence="6">
    <location>
        <begin position="231"/>
        <end position="252"/>
    </location>
</feature>
<dbReference type="GO" id="GO:0005634">
    <property type="term" value="C:nucleus"/>
    <property type="evidence" value="ECO:0007669"/>
    <property type="project" value="UniProtKB-SubCell"/>
</dbReference>
<dbReference type="InterPro" id="IPR014476">
    <property type="entry name" value="AHL15-29"/>
</dbReference>
<dbReference type="SUPFAM" id="SSF117856">
    <property type="entry name" value="AF0104/ALDC/Ptd012-like"/>
    <property type="match status" value="1"/>
</dbReference>
<dbReference type="GO" id="GO:0003680">
    <property type="term" value="F:minor groove of adenine-thymine-rich DNA binding"/>
    <property type="evidence" value="ECO:0007669"/>
    <property type="project" value="UniProtKB-UniRule"/>
</dbReference>
<evidence type="ECO:0000256" key="2">
    <source>
        <dbReference type="ARBA" id="ARBA00023125"/>
    </source>
</evidence>
<keyword evidence="1 5" id="KW-0805">Transcription regulation</keyword>
<dbReference type="Pfam" id="PF03479">
    <property type="entry name" value="PCC"/>
    <property type="match status" value="1"/>
</dbReference>
<dbReference type="CDD" id="cd11378">
    <property type="entry name" value="DUF296"/>
    <property type="match status" value="1"/>
</dbReference>
<evidence type="ECO:0000259" key="7">
    <source>
        <dbReference type="PROSITE" id="PS51742"/>
    </source>
</evidence>
<dbReference type="InterPro" id="IPR005175">
    <property type="entry name" value="PPC_dom"/>
</dbReference>
<evidence type="ECO:0000256" key="1">
    <source>
        <dbReference type="ARBA" id="ARBA00023015"/>
    </source>
</evidence>
<dbReference type="SMR" id="A0A444YX16"/>
<keyword evidence="2 5" id="KW-0238">DNA-binding</keyword>
<evidence type="ECO:0000256" key="6">
    <source>
        <dbReference type="SAM" id="MobiDB-lite"/>
    </source>
</evidence>
<feature type="region of interest" description="Disordered" evidence="6">
    <location>
        <begin position="1"/>
        <end position="79"/>
    </location>
</feature>
<dbReference type="Gene3D" id="3.30.1330.80">
    <property type="entry name" value="Hypothetical protein, similar to alpha- acetolactate decarboxylase, domain 2"/>
    <property type="match status" value="1"/>
</dbReference>
<evidence type="ECO:0000256" key="3">
    <source>
        <dbReference type="ARBA" id="ARBA00023163"/>
    </source>
</evidence>
<dbReference type="STRING" id="3818.A0A444YX16"/>
<dbReference type="OrthoDB" id="1911285at2759"/>
<evidence type="ECO:0000256" key="5">
    <source>
        <dbReference type="PIRNR" id="PIRNR016021"/>
    </source>
</evidence>
<reference evidence="8 9" key="1">
    <citation type="submission" date="2019-01" db="EMBL/GenBank/DDBJ databases">
        <title>Sequencing of cultivated peanut Arachis hypogaea provides insights into genome evolution and oil improvement.</title>
        <authorList>
            <person name="Chen X."/>
        </authorList>
    </citation>
    <scope>NUCLEOTIDE SEQUENCE [LARGE SCALE GENOMIC DNA]</scope>
    <source>
        <strain evidence="9">cv. Fuhuasheng</strain>
        <tissue evidence="8">Leaves</tissue>
    </source>
</reference>
<feature type="compositionally biased region" description="Basic and acidic residues" evidence="6">
    <location>
        <begin position="239"/>
        <end position="251"/>
    </location>
</feature>
<evidence type="ECO:0000313" key="8">
    <source>
        <dbReference type="EMBL" id="RYR06470.1"/>
    </source>
</evidence>
<dbReference type="PIRSF" id="PIRSF016021">
    <property type="entry name" value="ESCAROLA"/>
    <property type="match status" value="1"/>
</dbReference>
<dbReference type="AlphaFoldDB" id="A0A444YX16"/>
<evidence type="ECO:0000313" key="9">
    <source>
        <dbReference type="Proteomes" id="UP000289738"/>
    </source>
</evidence>
<feature type="domain" description="PPC" evidence="7">
    <location>
        <begin position="81"/>
        <end position="244"/>
    </location>
</feature>
<protein>
    <recommendedName>
        <fullName evidence="5">AT-hook motif nuclear-localized protein</fullName>
    </recommendedName>
</protein>
<keyword evidence="3 5" id="KW-0804">Transcription</keyword>
<comment type="function">
    <text evidence="5">Transcription factor that specifically binds AT-rich DNA sequences related to the nuclear matrix attachment regions (MARs).</text>
</comment>
<name>A0A444YX16_ARAHY</name>
<dbReference type="PANTHER" id="PTHR31100:SF63">
    <property type="entry name" value="AT-HOOK MOTIF NUCLEAR-LOCALIZED PROTEIN"/>
    <property type="match status" value="1"/>
</dbReference>
<dbReference type="GO" id="GO:0003700">
    <property type="term" value="F:DNA-binding transcription factor activity"/>
    <property type="evidence" value="ECO:0007669"/>
    <property type="project" value="TreeGrafter"/>
</dbReference>
<dbReference type="PROSITE" id="PS51742">
    <property type="entry name" value="PPC"/>
    <property type="match status" value="1"/>
</dbReference>
<dbReference type="PANTHER" id="PTHR31100">
    <property type="entry name" value="AT-HOOK MOTIF NUCLEAR-LOCALIZED PROTEIN 15"/>
    <property type="match status" value="1"/>
</dbReference>
<accession>A0A444YX16</accession>
<proteinExistence type="predicted"/>